<gene>
    <name evidence="1" type="ORF">OCTVUL_1B020408</name>
</gene>
<dbReference type="Proteomes" id="UP001162480">
    <property type="component" value="Chromosome 24"/>
</dbReference>
<name>A0AA36BSI7_OCTVU</name>
<keyword evidence="2" id="KW-1185">Reference proteome</keyword>
<evidence type="ECO:0000313" key="1">
    <source>
        <dbReference type="EMBL" id="CAI9739810.1"/>
    </source>
</evidence>
<accession>A0AA36BSI7</accession>
<protein>
    <submittedName>
        <fullName evidence="1">Uncharacterized protein</fullName>
    </submittedName>
</protein>
<reference evidence="1" key="1">
    <citation type="submission" date="2023-08" db="EMBL/GenBank/DDBJ databases">
        <authorList>
            <person name="Alioto T."/>
            <person name="Alioto T."/>
            <person name="Gomez Garrido J."/>
        </authorList>
    </citation>
    <scope>NUCLEOTIDE SEQUENCE</scope>
</reference>
<evidence type="ECO:0000313" key="2">
    <source>
        <dbReference type="Proteomes" id="UP001162480"/>
    </source>
</evidence>
<proteinExistence type="predicted"/>
<dbReference type="EMBL" id="OX597837">
    <property type="protein sequence ID" value="CAI9739810.1"/>
    <property type="molecule type" value="Genomic_DNA"/>
</dbReference>
<dbReference type="AlphaFoldDB" id="A0AA36BSI7"/>
<sequence length="78" mass="7827">MRFFLPLYHSNDATAPVRIKANAEYECGVNGSVGSWSSDGGGGACVAGGVSVGGSVDVAGGVVKDIESKMADNVTSVF</sequence>
<organism evidence="1 2">
    <name type="scientific">Octopus vulgaris</name>
    <name type="common">Common octopus</name>
    <dbReference type="NCBI Taxonomy" id="6645"/>
    <lineage>
        <taxon>Eukaryota</taxon>
        <taxon>Metazoa</taxon>
        <taxon>Spiralia</taxon>
        <taxon>Lophotrochozoa</taxon>
        <taxon>Mollusca</taxon>
        <taxon>Cephalopoda</taxon>
        <taxon>Coleoidea</taxon>
        <taxon>Octopodiformes</taxon>
        <taxon>Octopoda</taxon>
        <taxon>Incirrata</taxon>
        <taxon>Octopodidae</taxon>
        <taxon>Octopus</taxon>
    </lineage>
</organism>